<name>A0AAJ2DIV1_9BACI</name>
<comment type="caution">
    <text evidence="4">The sequence shown here is derived from an EMBL/GenBank/DDBJ whole genome shotgun (WGS) entry which is preliminary data.</text>
</comment>
<dbReference type="SMART" id="SM00710">
    <property type="entry name" value="PbH1"/>
    <property type="match status" value="11"/>
</dbReference>
<dbReference type="InterPro" id="IPR018913">
    <property type="entry name" value="BppU_N"/>
</dbReference>
<accession>A0AAJ2DIV1</accession>
<dbReference type="InterPro" id="IPR024535">
    <property type="entry name" value="RHGA/B-epi-like_pectate_lyase"/>
</dbReference>
<feature type="coiled-coil region" evidence="1">
    <location>
        <begin position="122"/>
        <end position="178"/>
    </location>
</feature>
<protein>
    <submittedName>
        <fullName evidence="4">DUF2479 domain-containing protein</fullName>
    </submittedName>
</protein>
<evidence type="ECO:0000259" key="3">
    <source>
        <dbReference type="Pfam" id="PF12708"/>
    </source>
</evidence>
<dbReference type="SUPFAM" id="SSF51126">
    <property type="entry name" value="Pectin lyase-like"/>
    <property type="match status" value="2"/>
</dbReference>
<gene>
    <name evidence="4" type="ORF">FOS08_06970</name>
</gene>
<dbReference type="AlphaFoldDB" id="A0AAJ2DIV1"/>
<dbReference type="Gene3D" id="2.60.40.3350">
    <property type="match status" value="1"/>
</dbReference>
<dbReference type="Proteomes" id="UP001248134">
    <property type="component" value="Unassembled WGS sequence"/>
</dbReference>
<dbReference type="InterPro" id="IPR011050">
    <property type="entry name" value="Pectin_lyase_fold/virulence"/>
</dbReference>
<evidence type="ECO:0000313" key="4">
    <source>
        <dbReference type="EMBL" id="MDR4325689.1"/>
    </source>
</evidence>
<proteinExistence type="predicted"/>
<dbReference type="InterPro" id="IPR012334">
    <property type="entry name" value="Pectin_lyas_fold"/>
</dbReference>
<dbReference type="Pfam" id="PF10651">
    <property type="entry name" value="BppU_N"/>
    <property type="match status" value="1"/>
</dbReference>
<evidence type="ECO:0000256" key="1">
    <source>
        <dbReference type="SAM" id="Coils"/>
    </source>
</evidence>
<dbReference type="RefSeq" id="WP_098101745.1">
    <property type="nucleotide sequence ID" value="NZ_JANIOB010000002.1"/>
</dbReference>
<evidence type="ECO:0000259" key="2">
    <source>
        <dbReference type="Pfam" id="PF10651"/>
    </source>
</evidence>
<evidence type="ECO:0000313" key="5">
    <source>
        <dbReference type="Proteomes" id="UP001248134"/>
    </source>
</evidence>
<sequence>MKTQILTIDIANPHFTKVITSRINDKNGLKLTVLLKNGGYPYNLSGYAIKYEAGNNSGSFVRDDCKIIDASNGVFEYTFSAAAVSTNTWMAYFAFEKGEERFTTQNIKVDLNVDVKQGKGILENYVSDFDTLKEKIDETQETADTILDEVYKMDVPAIIAAKDTVEEAKREVSVLQKNMVSVLSFGAKGDGVTDDTNAIQKALDLAKTLGSVEVIIPNGTYCITKYLVVYKNTNIKMQKKTILLRGHGGGFFKNGNKGDVFTGYDGHGNITIEGGTLDGNVLNYNYGFNHTGWARGRSLTFRDITFKDVINAHFMDINACDGVLIENCRFLGYKDITADQSRLFSEAIQIANHTQLGYNEFGAWDGEPSKNVTVKDCYFGSSGTAGMGPVATGVGNHGSVYDLYNSGIYVVNCVFDDMTYAGVRAMKFIDTRVENCIFNNCQRGIFFSNIDGTSESGKDRFGNVIGLPQSGNNFIVRNNTFRGIKEEFVYVRAWFKDAYYDKCKNILIDGNIFESQHSEAFTNSKSAITLYLVENCTVSNNIFKKVYRGIHSSYNSNINIINNVAEECTTEFIFLNEGEGNQSLGISKETNIINNTINKSGRSTINIQYTHGLLVENNTVYNSCIETDATRSAISVASTTRNGLIRGNKVYKATTGYQNKYGLEVTGSCFNIQSYDNYLEGKTARASISSANGNFAGIYITDANGGLRKLTVDGSGVVSVTAPI</sequence>
<dbReference type="Pfam" id="PF12708">
    <property type="entry name" value="Pect-lyase_RHGA_epim"/>
    <property type="match status" value="1"/>
</dbReference>
<feature type="domain" description="Rhamnogalacturonase A/B/Epimerase-like pectate lyase" evidence="3">
    <location>
        <begin position="180"/>
        <end position="385"/>
    </location>
</feature>
<keyword evidence="1" id="KW-0175">Coiled coil</keyword>
<reference evidence="4" key="1">
    <citation type="submission" date="2019-07" db="EMBL/GenBank/DDBJ databases">
        <title>Phylogenomic Reclassification of ATCC Bacillus Strains and Various Taxa within the Genus Bacillus.</title>
        <authorList>
            <person name="Riojas M.A."/>
            <person name="Frank A.M."/>
            <person name="Fenn S.L."/>
            <person name="King S.P."/>
            <person name="Brower S.M."/>
            <person name="Hazbon M.H."/>
        </authorList>
    </citation>
    <scope>NUCLEOTIDE SEQUENCE</scope>
    <source>
        <strain evidence="4">NR-12239</strain>
    </source>
</reference>
<organism evidence="4 5">
    <name type="scientific">Bacillus pseudomycoides</name>
    <dbReference type="NCBI Taxonomy" id="64104"/>
    <lineage>
        <taxon>Bacteria</taxon>
        <taxon>Bacillati</taxon>
        <taxon>Bacillota</taxon>
        <taxon>Bacilli</taxon>
        <taxon>Bacillales</taxon>
        <taxon>Bacillaceae</taxon>
        <taxon>Bacillus</taxon>
        <taxon>Bacillus cereus group</taxon>
    </lineage>
</organism>
<dbReference type="Gene3D" id="2.160.20.10">
    <property type="entry name" value="Single-stranded right-handed beta-helix, Pectin lyase-like"/>
    <property type="match status" value="2"/>
</dbReference>
<feature type="domain" description="BppU N-terminal" evidence="2">
    <location>
        <begin position="3"/>
        <end position="137"/>
    </location>
</feature>
<dbReference type="InterPro" id="IPR006626">
    <property type="entry name" value="PbH1"/>
</dbReference>
<dbReference type="EMBL" id="VLYX01000005">
    <property type="protein sequence ID" value="MDR4325689.1"/>
    <property type="molecule type" value="Genomic_DNA"/>
</dbReference>